<name>I1J225_BRADI</name>
<evidence type="ECO:0000259" key="2">
    <source>
        <dbReference type="Pfam" id="PF14368"/>
    </source>
</evidence>
<accession>I1J225</accession>
<dbReference type="HOGENOM" id="CLU_141918_1_0_1"/>
<dbReference type="STRING" id="15368.I1J225"/>
<dbReference type="EMBL" id="CM000884">
    <property type="protein sequence ID" value="KQJ84727.1"/>
    <property type="molecule type" value="Genomic_DNA"/>
</dbReference>
<dbReference type="InterPro" id="IPR016140">
    <property type="entry name" value="Bifunc_inhib/LTP/seed_store"/>
</dbReference>
<evidence type="ECO:0000256" key="1">
    <source>
        <dbReference type="SAM" id="SignalP"/>
    </source>
</evidence>
<keyword evidence="5" id="KW-1185">Reference proteome</keyword>
<reference evidence="3" key="2">
    <citation type="submission" date="2017-06" db="EMBL/GenBank/DDBJ databases">
        <title>WGS assembly of Brachypodium distachyon.</title>
        <authorList>
            <consortium name="The International Brachypodium Initiative"/>
            <person name="Lucas S."/>
            <person name="Harmon-Smith M."/>
            <person name="Lail K."/>
            <person name="Tice H."/>
            <person name="Grimwood J."/>
            <person name="Bruce D."/>
            <person name="Barry K."/>
            <person name="Shu S."/>
            <person name="Lindquist E."/>
            <person name="Wang M."/>
            <person name="Pitluck S."/>
            <person name="Vogel J.P."/>
            <person name="Garvin D.F."/>
            <person name="Mockler T.C."/>
            <person name="Schmutz J."/>
            <person name="Rokhsar D."/>
            <person name="Bevan M.W."/>
        </authorList>
    </citation>
    <scope>NUCLEOTIDE SEQUENCE</scope>
    <source>
        <strain evidence="3">Bd21</strain>
    </source>
</reference>
<dbReference type="Proteomes" id="UP000008810">
    <property type="component" value="Chromosome 5"/>
</dbReference>
<dbReference type="eggNOG" id="ENOG502S7IJ">
    <property type="taxonomic scope" value="Eukaryota"/>
</dbReference>
<evidence type="ECO:0000313" key="3">
    <source>
        <dbReference type="EMBL" id="KQJ84727.1"/>
    </source>
</evidence>
<dbReference type="OMA" id="AMSVDEC"/>
<dbReference type="EnsemblPlants" id="KQJ84727">
    <property type="protein sequence ID" value="KQJ84727"/>
    <property type="gene ID" value="BRADI_5g22460v3"/>
</dbReference>
<reference evidence="3 4" key="1">
    <citation type="journal article" date="2010" name="Nature">
        <title>Genome sequencing and analysis of the model grass Brachypodium distachyon.</title>
        <authorList>
            <consortium name="International Brachypodium Initiative"/>
        </authorList>
    </citation>
    <scope>NUCLEOTIDE SEQUENCE [LARGE SCALE GENOMIC DNA]</scope>
    <source>
        <strain evidence="3 4">Bd21</strain>
    </source>
</reference>
<feature type="domain" description="Bifunctional inhibitor/plant lipid transfer protein/seed storage helical" evidence="2">
    <location>
        <begin position="16"/>
        <end position="72"/>
    </location>
</feature>
<dbReference type="Gramene" id="KQJ84727">
    <property type="protein sequence ID" value="KQJ84727"/>
    <property type="gene ID" value="BRADI_5g22460v3"/>
</dbReference>
<protein>
    <recommendedName>
        <fullName evidence="2">Bifunctional inhibitor/plant lipid transfer protein/seed storage helical domain-containing protein</fullName>
    </recommendedName>
</protein>
<dbReference type="PANTHER" id="PTHR33286:SF52">
    <property type="entry name" value="EXPRESSED PROTEIN"/>
    <property type="match status" value="1"/>
</dbReference>
<dbReference type="InterPro" id="IPR036312">
    <property type="entry name" value="Bifun_inhib/LTP/seed_sf"/>
</dbReference>
<dbReference type="Pfam" id="PF14368">
    <property type="entry name" value="LTP_2"/>
    <property type="match status" value="1"/>
</dbReference>
<evidence type="ECO:0000313" key="4">
    <source>
        <dbReference type="EnsemblPlants" id="KQJ84727"/>
    </source>
</evidence>
<organism evidence="3">
    <name type="scientific">Brachypodium distachyon</name>
    <name type="common">Purple false brome</name>
    <name type="synonym">Trachynia distachya</name>
    <dbReference type="NCBI Taxonomy" id="15368"/>
    <lineage>
        <taxon>Eukaryota</taxon>
        <taxon>Viridiplantae</taxon>
        <taxon>Streptophyta</taxon>
        <taxon>Embryophyta</taxon>
        <taxon>Tracheophyta</taxon>
        <taxon>Spermatophyta</taxon>
        <taxon>Magnoliopsida</taxon>
        <taxon>Liliopsida</taxon>
        <taxon>Poales</taxon>
        <taxon>Poaceae</taxon>
        <taxon>BOP clade</taxon>
        <taxon>Pooideae</taxon>
        <taxon>Stipodae</taxon>
        <taxon>Brachypodieae</taxon>
        <taxon>Brachypodium</taxon>
    </lineage>
</organism>
<keyword evidence="1" id="KW-0732">Signal</keyword>
<feature type="signal peptide" evidence="1">
    <location>
        <begin position="1"/>
        <end position="16"/>
    </location>
</feature>
<reference evidence="4" key="3">
    <citation type="submission" date="2018-08" db="UniProtKB">
        <authorList>
            <consortium name="EnsemblPlants"/>
        </authorList>
    </citation>
    <scope>IDENTIFICATION</scope>
    <source>
        <strain evidence="4">cv. Bd21</strain>
    </source>
</reference>
<dbReference type="InParanoid" id="I1J225"/>
<gene>
    <name evidence="3" type="ORF">BRADI_5g22460v3</name>
</gene>
<sequence>MCVFLVVLAIAVTVRAEGCDNDRQDMIRECAKYQKFPKEPKKDPSKACCAVWQKADFPCLCKDVTKELEKVAYVAKFCKWPFPSGYKCGSYTFPLGQ</sequence>
<feature type="chain" id="PRO_5014095756" description="Bifunctional inhibitor/plant lipid transfer protein/seed storage helical domain-containing protein" evidence="1">
    <location>
        <begin position="17"/>
        <end position="97"/>
    </location>
</feature>
<evidence type="ECO:0000313" key="5">
    <source>
        <dbReference type="Proteomes" id="UP000008810"/>
    </source>
</evidence>
<dbReference type="Gene3D" id="1.10.110.10">
    <property type="entry name" value="Plant lipid-transfer and hydrophobic proteins"/>
    <property type="match status" value="1"/>
</dbReference>
<dbReference type="SUPFAM" id="SSF47699">
    <property type="entry name" value="Bifunctional inhibitor/lipid-transfer protein/seed storage 2S albumin"/>
    <property type="match status" value="1"/>
</dbReference>
<proteinExistence type="predicted"/>
<dbReference type="AlphaFoldDB" id="I1J225"/>
<dbReference type="OrthoDB" id="678486at2759"/>
<dbReference type="PANTHER" id="PTHR33286">
    <property type="entry name" value="BIFUNCTIONAL INHIBITOR/LIPID-TRANSFER PROTEIN/SEED STORAGE 2S ALBUMIN SUPERFAMILY PROTEIN"/>
    <property type="match status" value="1"/>
</dbReference>